<accession>A0AAV6JUI3</accession>
<feature type="compositionally biased region" description="Basic and acidic residues" evidence="1">
    <location>
        <begin position="114"/>
        <end position="127"/>
    </location>
</feature>
<feature type="compositionally biased region" description="Low complexity" evidence="1">
    <location>
        <begin position="99"/>
        <end position="111"/>
    </location>
</feature>
<sequence>MEMAHLNHLLNQKLLFEEVNIVVLVKILPLPCDVAQLDQEHSAMHVGLCGQTRSIRAIKDDIGGGSTPELRRTSLLDRTWEENVAESVANELVLQVHSSGISPSKSGSLSLEQPDEHTENNSKEMKPIRPGRSSLKAKKVGKRTDDKLSKPRKMRMFHNVKISKVT</sequence>
<dbReference type="EMBL" id="JACTNZ010000006">
    <property type="protein sequence ID" value="KAG5543809.1"/>
    <property type="molecule type" value="Genomic_DNA"/>
</dbReference>
<dbReference type="Pfam" id="PF10344">
    <property type="entry name" value="Hobbit"/>
    <property type="match status" value="1"/>
</dbReference>
<evidence type="ECO:0000313" key="2">
    <source>
        <dbReference type="EMBL" id="KAG5543809.1"/>
    </source>
</evidence>
<reference evidence="2 3" key="1">
    <citation type="submission" date="2020-08" db="EMBL/GenBank/DDBJ databases">
        <title>Plant Genome Project.</title>
        <authorList>
            <person name="Zhang R.-G."/>
        </authorList>
    </citation>
    <scope>NUCLEOTIDE SEQUENCE [LARGE SCALE GENOMIC DNA]</scope>
    <source>
        <strain evidence="2">WSP0</strain>
        <tissue evidence="2">Leaf</tissue>
    </source>
</reference>
<organism evidence="2 3">
    <name type="scientific">Rhododendron griersonianum</name>
    <dbReference type="NCBI Taxonomy" id="479676"/>
    <lineage>
        <taxon>Eukaryota</taxon>
        <taxon>Viridiplantae</taxon>
        <taxon>Streptophyta</taxon>
        <taxon>Embryophyta</taxon>
        <taxon>Tracheophyta</taxon>
        <taxon>Spermatophyta</taxon>
        <taxon>Magnoliopsida</taxon>
        <taxon>eudicotyledons</taxon>
        <taxon>Gunneridae</taxon>
        <taxon>Pentapetalae</taxon>
        <taxon>asterids</taxon>
        <taxon>Ericales</taxon>
        <taxon>Ericaceae</taxon>
        <taxon>Ericoideae</taxon>
        <taxon>Rhodoreae</taxon>
        <taxon>Rhododendron</taxon>
    </lineage>
</organism>
<evidence type="ECO:0000256" key="1">
    <source>
        <dbReference type="SAM" id="MobiDB-lite"/>
    </source>
</evidence>
<protein>
    <submittedName>
        <fullName evidence="2">Uncharacterized protein</fullName>
    </submittedName>
</protein>
<proteinExistence type="predicted"/>
<evidence type="ECO:0000313" key="3">
    <source>
        <dbReference type="Proteomes" id="UP000823749"/>
    </source>
</evidence>
<keyword evidence="3" id="KW-1185">Reference proteome</keyword>
<comment type="caution">
    <text evidence="2">The sequence shown here is derived from an EMBL/GenBank/DDBJ whole genome shotgun (WGS) entry which is preliminary data.</text>
</comment>
<gene>
    <name evidence="2" type="ORF">RHGRI_016533</name>
</gene>
<feature type="region of interest" description="Disordered" evidence="1">
    <location>
        <begin position="99"/>
        <end position="152"/>
    </location>
</feature>
<dbReference type="InterPro" id="IPR045167">
    <property type="entry name" value="Hobbit"/>
</dbReference>
<dbReference type="Proteomes" id="UP000823749">
    <property type="component" value="Chromosome 6"/>
</dbReference>
<dbReference type="AlphaFoldDB" id="A0AAV6JUI3"/>
<name>A0AAV6JUI3_9ERIC</name>